<name>A0A1B7L3X9_9ENTR</name>
<organism evidence="1 2">
    <name type="scientific">Mangrovibacter phragmitis</name>
    <dbReference type="NCBI Taxonomy" id="1691903"/>
    <lineage>
        <taxon>Bacteria</taxon>
        <taxon>Pseudomonadati</taxon>
        <taxon>Pseudomonadota</taxon>
        <taxon>Gammaproteobacteria</taxon>
        <taxon>Enterobacterales</taxon>
        <taxon>Enterobacteriaceae</taxon>
        <taxon>Mangrovibacter</taxon>
    </lineage>
</organism>
<dbReference type="STRING" id="1691903.A9B99_06720"/>
<evidence type="ECO:0000313" key="1">
    <source>
        <dbReference type="EMBL" id="OAT77000.1"/>
    </source>
</evidence>
<dbReference type="EMBL" id="LYRP01000012">
    <property type="protein sequence ID" value="OAT77000.1"/>
    <property type="molecule type" value="Genomic_DNA"/>
</dbReference>
<dbReference type="AlphaFoldDB" id="A0A1B7L3X9"/>
<dbReference type="SUPFAM" id="SSF50129">
    <property type="entry name" value="GroES-like"/>
    <property type="match status" value="1"/>
</dbReference>
<comment type="caution">
    <text evidence="1">The sequence shown here is derived from an EMBL/GenBank/DDBJ whole genome shotgun (WGS) entry which is preliminary data.</text>
</comment>
<evidence type="ECO:0000313" key="2">
    <source>
        <dbReference type="Proteomes" id="UP000078225"/>
    </source>
</evidence>
<protein>
    <submittedName>
        <fullName evidence="1">Uncharacterized protein</fullName>
    </submittedName>
</protein>
<sequence length="127" mass="13360">MVGAEASGIVDEIGDSVSGVVAFGFGDGTVSEKAIFKNWAAKPAAVFFEVAAGLPVIVDTASRALNEVNIERDRRSWLAGRQVVEKRRLRGITVIAPYGYQPGSTDGSIHSSWLGGDSDGQAGWYSG</sequence>
<dbReference type="Proteomes" id="UP000078225">
    <property type="component" value="Unassembled WGS sequence"/>
</dbReference>
<proteinExistence type="predicted"/>
<dbReference type="InterPro" id="IPR011032">
    <property type="entry name" value="GroES-like_sf"/>
</dbReference>
<gene>
    <name evidence="1" type="ORF">A9B99_06720</name>
</gene>
<dbReference type="Gene3D" id="3.90.180.10">
    <property type="entry name" value="Medium-chain alcohol dehydrogenases, catalytic domain"/>
    <property type="match status" value="1"/>
</dbReference>
<accession>A0A1B7L3X9</accession>
<keyword evidence="2" id="KW-1185">Reference proteome</keyword>
<reference evidence="2" key="1">
    <citation type="submission" date="2016-05" db="EMBL/GenBank/DDBJ databases">
        <authorList>
            <person name="Behera P."/>
            <person name="Vaishampayan P."/>
            <person name="Singh N."/>
            <person name="Raina V."/>
            <person name="Suar M."/>
            <person name="Pattnaik A."/>
            <person name="Rastogi G."/>
        </authorList>
    </citation>
    <scope>NUCLEOTIDE SEQUENCE [LARGE SCALE GENOMIC DNA]</scope>
    <source>
        <strain evidence="2">MP23</strain>
    </source>
</reference>